<organism evidence="3 4">
    <name type="scientific">Protea cynaroides</name>
    <dbReference type="NCBI Taxonomy" id="273540"/>
    <lineage>
        <taxon>Eukaryota</taxon>
        <taxon>Viridiplantae</taxon>
        <taxon>Streptophyta</taxon>
        <taxon>Embryophyta</taxon>
        <taxon>Tracheophyta</taxon>
        <taxon>Spermatophyta</taxon>
        <taxon>Magnoliopsida</taxon>
        <taxon>Proteales</taxon>
        <taxon>Proteaceae</taxon>
        <taxon>Protea</taxon>
    </lineage>
</organism>
<accession>A0A9Q0K436</accession>
<sequence>MALSSSISSFFLPWFQPKPAKKTYPPIAMAVVTLDSKTVKPEWETEWCHGLDLCNHSLGPEGSSGSAGPGPSLFSRFCRSDGADGANNTAYSLCDNNLDATICSLLYSCPDISSLNLPLTSTCCVYTPMDLGLSFEIDLQKLQCNSYTAIYSFNGQESNPESWKYGVGLKSKFNVNNEYPRDCSDCERSNGVCGYKGPYNSFICSWIGGLITNTDCYFAANLSDSVRLLSSLMGKPHF</sequence>
<dbReference type="Pfam" id="PF14380">
    <property type="entry name" value="WAK_assoc"/>
    <property type="match status" value="1"/>
</dbReference>
<dbReference type="PANTHER" id="PTHR33355">
    <property type="entry name" value="WALL-ASSOCIATED RECEPTOR KINASE CARBOXY-TERMINAL PROTEIN-RELATED"/>
    <property type="match status" value="1"/>
</dbReference>
<dbReference type="Proteomes" id="UP001141806">
    <property type="component" value="Unassembled WGS sequence"/>
</dbReference>
<evidence type="ECO:0000313" key="3">
    <source>
        <dbReference type="EMBL" id="KAJ4961235.1"/>
    </source>
</evidence>
<proteinExistence type="predicted"/>
<feature type="domain" description="Wall-associated receptor kinase C-terminal" evidence="2">
    <location>
        <begin position="153"/>
        <end position="205"/>
    </location>
</feature>
<keyword evidence="1" id="KW-0325">Glycoprotein</keyword>
<dbReference type="EMBL" id="JAMYWD010000009">
    <property type="protein sequence ID" value="KAJ4961235.1"/>
    <property type="molecule type" value="Genomic_DNA"/>
</dbReference>
<evidence type="ECO:0000256" key="1">
    <source>
        <dbReference type="ARBA" id="ARBA00023180"/>
    </source>
</evidence>
<name>A0A9Q0K436_9MAGN</name>
<dbReference type="PANTHER" id="PTHR33355:SF10">
    <property type="entry name" value="EGF-LIKE DOMAIN-CONTAINING PROTEIN"/>
    <property type="match status" value="1"/>
</dbReference>
<keyword evidence="4" id="KW-1185">Reference proteome</keyword>
<protein>
    <recommendedName>
        <fullName evidence="2">Wall-associated receptor kinase C-terminal domain-containing protein</fullName>
    </recommendedName>
</protein>
<reference evidence="3" key="1">
    <citation type="journal article" date="2023" name="Plant J.">
        <title>The genome of the king protea, Protea cynaroides.</title>
        <authorList>
            <person name="Chang J."/>
            <person name="Duong T.A."/>
            <person name="Schoeman C."/>
            <person name="Ma X."/>
            <person name="Roodt D."/>
            <person name="Barker N."/>
            <person name="Li Z."/>
            <person name="Van de Peer Y."/>
            <person name="Mizrachi E."/>
        </authorList>
    </citation>
    <scope>NUCLEOTIDE SEQUENCE</scope>
    <source>
        <tissue evidence="3">Young leaves</tissue>
    </source>
</reference>
<comment type="caution">
    <text evidence="3">The sequence shown here is derived from an EMBL/GenBank/DDBJ whole genome shotgun (WGS) entry which is preliminary data.</text>
</comment>
<dbReference type="OrthoDB" id="1933476at2759"/>
<dbReference type="AlphaFoldDB" id="A0A9Q0K436"/>
<gene>
    <name evidence="3" type="ORF">NE237_021145</name>
</gene>
<dbReference type="InterPro" id="IPR032872">
    <property type="entry name" value="WAK_assoc_C"/>
</dbReference>
<evidence type="ECO:0000259" key="2">
    <source>
        <dbReference type="Pfam" id="PF14380"/>
    </source>
</evidence>
<evidence type="ECO:0000313" key="4">
    <source>
        <dbReference type="Proteomes" id="UP001141806"/>
    </source>
</evidence>